<name>A0A4D6GUV7_HALS9</name>
<dbReference type="CDD" id="cd06159">
    <property type="entry name" value="S2P-M50_PDZ_Arch"/>
    <property type="match status" value="1"/>
</dbReference>
<dbReference type="GO" id="GO:0016020">
    <property type="term" value="C:membrane"/>
    <property type="evidence" value="ECO:0007669"/>
    <property type="project" value="InterPro"/>
</dbReference>
<dbReference type="GO" id="GO:0005737">
    <property type="term" value="C:cytoplasm"/>
    <property type="evidence" value="ECO:0007669"/>
    <property type="project" value="TreeGrafter"/>
</dbReference>
<dbReference type="GO" id="GO:0031293">
    <property type="term" value="P:membrane protein intracellular domain proteolysis"/>
    <property type="evidence" value="ECO:0007669"/>
    <property type="project" value="TreeGrafter"/>
</dbReference>
<dbReference type="PRINTS" id="PR01000">
    <property type="entry name" value="SREBPS2PTASE"/>
</dbReference>
<dbReference type="InterPro" id="IPR001193">
    <property type="entry name" value="MBTPS2"/>
</dbReference>
<feature type="transmembrane region" description="Helical" evidence="5">
    <location>
        <begin position="65"/>
        <end position="90"/>
    </location>
</feature>
<keyword evidence="7" id="KW-0645">Protease</keyword>
<reference evidence="7" key="3">
    <citation type="journal article" name="MicrobiologyOpen">
        <title>Whole-genome comparison between the type strain of Halobacterium salinarum (DSM 3754(T)) and the laboratory strains R1 and NRC-1.</title>
        <authorList>
            <person name="Pfeiffer F."/>
            <person name="Losensky G."/>
            <person name="Marchfelder A."/>
            <person name="Habermann B."/>
            <person name="Dyall-Smith M."/>
        </authorList>
    </citation>
    <scope>NUCLEOTIDE SEQUENCE</scope>
    <source>
        <strain evidence="7">91-R6</strain>
    </source>
</reference>
<dbReference type="InterPro" id="IPR008915">
    <property type="entry name" value="Peptidase_M50"/>
</dbReference>
<dbReference type="EMBL" id="CP038631">
    <property type="protein sequence ID" value="QCC45670.1"/>
    <property type="molecule type" value="Genomic_DNA"/>
</dbReference>
<evidence type="ECO:0000256" key="3">
    <source>
        <dbReference type="ARBA" id="ARBA00022989"/>
    </source>
</evidence>
<feature type="transmembrane region" description="Helical" evidence="5">
    <location>
        <begin position="192"/>
        <end position="212"/>
    </location>
</feature>
<feature type="transmembrane region" description="Helical" evidence="5">
    <location>
        <begin position="576"/>
        <end position="594"/>
    </location>
</feature>
<sequence length="600" mass="61949">METWQLLLVGLLAYWAAVSWAQSRGLLPSFVHTSGPITTLHTKRGKRFLDWMATPKRLWRAWGNFGLGLASVVLVGVLIALVLVAITTLLNPPEPTSISQPSNVLVIPGVNDFLPLSVAPEIIAGLFIGIVIHEFGHGLMCRVEGIDVESMGVALLAVLPVGAFVEPDQDSQADADRGSKSRMFAAGVTNNFLVVVVTLALLFGPVAGAVAVSDGGLVGEVHDGTAAAAAGFSGGDRITAVGGAPVANNTAFRQALDEYDDPTVPVTLASNETVRVERQLSVVANASNSPLSITTNDTITAVNGTTVSTESELRAALADREVAAFELNDGAATATGPAGALVTTIPDAPAATDGLSAGTNAVVVSVNGTRVPTYDALSGELDARDPGDTISVGAYVNGSRTTTEITLGEQSDGSSYMGIAPARGVSGVAVDGFGATLYPADTYRGLLSGETSGSAYLSTLFGGADDPITGFLQAVVIALYLPLIGLVDPTLGFNFAGIAGMNASFYHVTGVLGVFPDWVTFGAANVLLWTGWVNLNLALFNCIPAFPLDGGHLLRSAAEAVTVRLPFERPETATRAITTGIGLLMLCSLLLMLFGPELLS</sequence>
<accession>A0A4D6GUV7</accession>
<dbReference type="EMBL" id="VRYN01000001">
    <property type="protein sequence ID" value="TYO81930.1"/>
    <property type="molecule type" value="Genomic_DNA"/>
</dbReference>
<evidence type="ECO:0000259" key="6">
    <source>
        <dbReference type="SMART" id="SM00228"/>
    </source>
</evidence>
<evidence type="ECO:0000313" key="7">
    <source>
        <dbReference type="EMBL" id="QCC45670.1"/>
    </source>
</evidence>
<evidence type="ECO:0000313" key="9">
    <source>
        <dbReference type="Proteomes" id="UP000296216"/>
    </source>
</evidence>
<evidence type="ECO:0000256" key="2">
    <source>
        <dbReference type="ARBA" id="ARBA00022692"/>
    </source>
</evidence>
<dbReference type="PANTHER" id="PTHR13325:SF3">
    <property type="entry name" value="MEMBRANE-BOUND TRANSCRIPTION FACTOR SITE-2 PROTEASE"/>
    <property type="match status" value="1"/>
</dbReference>
<dbReference type="RefSeq" id="WP_010903485.1">
    <property type="nucleotide sequence ID" value="NZ_VRYN01000001.1"/>
</dbReference>
<protein>
    <submittedName>
        <fullName evidence="7">M50 family metalloprotease</fullName>
        <ecNumber evidence="7">3.4.24.-</ecNumber>
    </submittedName>
    <submittedName>
        <fullName evidence="8">PDZ domain-containing protein</fullName>
    </submittedName>
</protein>
<dbReference type="Proteomes" id="UP000296216">
    <property type="component" value="Chromosome"/>
</dbReference>
<dbReference type="GO" id="GO:0004222">
    <property type="term" value="F:metalloendopeptidase activity"/>
    <property type="evidence" value="ECO:0007669"/>
    <property type="project" value="InterPro"/>
</dbReference>
<keyword evidence="7" id="KW-0482">Metalloprotease</keyword>
<keyword evidence="4 5" id="KW-0472">Membrane</keyword>
<dbReference type="Pfam" id="PF02163">
    <property type="entry name" value="Peptidase_M50"/>
    <property type="match status" value="1"/>
</dbReference>
<evidence type="ECO:0000256" key="5">
    <source>
        <dbReference type="SAM" id="Phobius"/>
    </source>
</evidence>
<dbReference type="Gene3D" id="2.30.42.10">
    <property type="match status" value="2"/>
</dbReference>
<comment type="subcellular location">
    <subcellularLocation>
        <location evidence="1">Endomembrane system</location>
        <topology evidence="1">Multi-pass membrane protein</topology>
    </subcellularLocation>
</comment>
<keyword evidence="7" id="KW-0378">Hydrolase</keyword>
<dbReference type="SMART" id="SM00228">
    <property type="entry name" value="PDZ"/>
    <property type="match status" value="1"/>
</dbReference>
<dbReference type="PANTHER" id="PTHR13325">
    <property type="entry name" value="PROTEASE M50 MEMBRANE-BOUND TRANSCRIPTION FACTOR SITE 2 PROTEASE"/>
    <property type="match status" value="1"/>
</dbReference>
<proteinExistence type="predicted"/>
<gene>
    <name evidence="8" type="ORF">APQ99_00443</name>
    <name evidence="7" type="ORF">HBSAL_10135</name>
</gene>
<evidence type="ECO:0000313" key="8">
    <source>
        <dbReference type="EMBL" id="TYO81930.1"/>
    </source>
</evidence>
<keyword evidence="3 5" id="KW-1133">Transmembrane helix</keyword>
<dbReference type="SUPFAM" id="SSF50156">
    <property type="entry name" value="PDZ domain-like"/>
    <property type="match status" value="2"/>
</dbReference>
<dbReference type="Proteomes" id="UP000323075">
    <property type="component" value="Unassembled WGS sequence"/>
</dbReference>
<feature type="domain" description="PDZ" evidence="6">
    <location>
        <begin position="200"/>
        <end position="272"/>
    </location>
</feature>
<dbReference type="InterPro" id="IPR001478">
    <property type="entry name" value="PDZ"/>
</dbReference>
<evidence type="ECO:0000256" key="4">
    <source>
        <dbReference type="ARBA" id="ARBA00023136"/>
    </source>
</evidence>
<dbReference type="EC" id="3.4.24.-" evidence="7"/>
<reference evidence="7 9" key="1">
    <citation type="journal article" date="2019" name="Microbiol. Resour. Announc.">
        <title>The Genome Sequence of the Halobacterium salinarum Type Strain Is Closely Related to That of Laboratory Strains NRC-1 and R1.</title>
        <authorList>
            <person name="Pfeiffer F."/>
            <person name="Marchfelder A."/>
            <person name="Habermann B."/>
            <person name="Dyall-Smith M.L."/>
        </authorList>
    </citation>
    <scope>NUCLEOTIDE SEQUENCE [LARGE SCALE GENOMIC DNA]</scope>
    <source>
        <strain evidence="7">91-R6</strain>
        <strain evidence="9">ATCC 33171 / DSM 3754 / JCM 8978 / NBRC 102687 / NCIMB 764 / 91-R6</strain>
    </source>
</reference>
<dbReference type="GeneID" id="68694609"/>
<dbReference type="GO" id="GO:0012505">
    <property type="term" value="C:endomembrane system"/>
    <property type="evidence" value="ECO:0007669"/>
    <property type="project" value="UniProtKB-SubCell"/>
</dbReference>
<keyword evidence="2 5" id="KW-0812">Transmembrane</keyword>
<evidence type="ECO:0000313" key="10">
    <source>
        <dbReference type="Proteomes" id="UP000323075"/>
    </source>
</evidence>
<organism evidence="7 9">
    <name type="scientific">Halobacterium salinarum (strain ATCC 33171 / DSM 3754 / JCM 8978 / NBRC 102687 / NCIMB 764 / 91-R6)</name>
    <dbReference type="NCBI Taxonomy" id="2597657"/>
    <lineage>
        <taxon>Archaea</taxon>
        <taxon>Methanobacteriati</taxon>
        <taxon>Methanobacteriota</taxon>
        <taxon>Stenosarchaea group</taxon>
        <taxon>Halobacteria</taxon>
        <taxon>Halobacteriales</taxon>
        <taxon>Halobacteriaceae</taxon>
        <taxon>Halobacterium</taxon>
    </lineage>
</organism>
<dbReference type="InterPro" id="IPR036034">
    <property type="entry name" value="PDZ_sf"/>
</dbReference>
<reference evidence="8 10" key="2">
    <citation type="submission" date="2019-07" db="EMBL/GenBank/DDBJ databases">
        <title>Genomic Encyclopedia of Archaeal and Bacterial Type Strains, Phase II (KMG-II): from individual species to whole genera.</title>
        <authorList>
            <person name="Goeker M."/>
        </authorList>
    </citation>
    <scope>NUCLEOTIDE SEQUENCE [LARGE SCALE GENOMIC DNA]</scope>
    <source>
        <strain evidence="8 10">DSM 3754</strain>
    </source>
</reference>
<dbReference type="AlphaFoldDB" id="A0A4D6GUV7"/>
<evidence type="ECO:0000256" key="1">
    <source>
        <dbReference type="ARBA" id="ARBA00004127"/>
    </source>
</evidence>